<name>A0A0J9BZM8_9FIRM</name>
<dbReference type="Pfam" id="PF04073">
    <property type="entry name" value="tRNA_edit"/>
    <property type="match status" value="1"/>
</dbReference>
<dbReference type="InterPro" id="IPR040285">
    <property type="entry name" value="ProX/PRXD1"/>
</dbReference>
<protein>
    <recommendedName>
        <fullName evidence="2">YbaK/aminoacyl-tRNA synthetase-associated domain-containing protein</fullName>
    </recommendedName>
</protein>
<dbReference type="Proteomes" id="UP000037392">
    <property type="component" value="Unassembled WGS sequence"/>
</dbReference>
<dbReference type="RefSeq" id="WP_007858834.1">
    <property type="nucleotide sequence ID" value="NZ_KQ235879.1"/>
</dbReference>
<dbReference type="Gene3D" id="3.90.960.10">
    <property type="entry name" value="YbaK/aminoacyl-tRNA synthetase-associated domain"/>
    <property type="match status" value="1"/>
</dbReference>
<dbReference type="GeneID" id="93162276"/>
<evidence type="ECO:0000259" key="2">
    <source>
        <dbReference type="Pfam" id="PF04073"/>
    </source>
</evidence>
<evidence type="ECO:0000313" key="3">
    <source>
        <dbReference type="EMBL" id="KMW18283.1"/>
    </source>
</evidence>
<dbReference type="EMBL" id="ADLK01000024">
    <property type="protein sequence ID" value="KMW18283.1"/>
    <property type="molecule type" value="Genomic_DNA"/>
</dbReference>
<reference evidence="3 4" key="1">
    <citation type="submission" date="2011-04" db="EMBL/GenBank/DDBJ databases">
        <title>The Genome Sequence of Clostridium citroniae WAL-19142.</title>
        <authorList>
            <consortium name="The Broad Institute Genome Sequencing Platform"/>
            <person name="Earl A."/>
            <person name="Ward D."/>
            <person name="Feldgarden M."/>
            <person name="Gevers D."/>
            <person name="Warren Y.A."/>
            <person name="Tyrrell K.L."/>
            <person name="Citron D.M."/>
            <person name="Goldstein E.J."/>
            <person name="Daigneault M."/>
            <person name="Allen-Vercoe E."/>
            <person name="Young S.K."/>
            <person name="Zeng Q."/>
            <person name="Gargeya S."/>
            <person name="Fitzgerald M."/>
            <person name="Haas B."/>
            <person name="Abouelleil A."/>
            <person name="Alvarado L."/>
            <person name="Arachchi H.M."/>
            <person name="Berlin A."/>
            <person name="Brown A."/>
            <person name="Chapman S.B."/>
            <person name="Chen Z."/>
            <person name="Dunbar C."/>
            <person name="Freedman E."/>
            <person name="Gearin G."/>
            <person name="Gellesch M."/>
            <person name="Goldberg J."/>
            <person name="Griggs A."/>
            <person name="Gujja S."/>
            <person name="Heilman E.R."/>
            <person name="Heiman D."/>
            <person name="Howarth C."/>
            <person name="Larson L."/>
            <person name="Lui A."/>
            <person name="MacDonald P.J."/>
            <person name="Mehta T."/>
            <person name="Montmayeur A."/>
            <person name="Murphy C."/>
            <person name="Neiman D."/>
            <person name="Pearson M."/>
            <person name="Priest M."/>
            <person name="Roberts A."/>
            <person name="Saif S."/>
            <person name="Shea T."/>
            <person name="Shenoy N."/>
            <person name="Sisk P."/>
            <person name="Stolte C."/>
            <person name="Sykes S."/>
            <person name="White J."/>
            <person name="Yandava C."/>
            <person name="Wortman J."/>
            <person name="Nusbaum C."/>
            <person name="Birren B."/>
        </authorList>
    </citation>
    <scope>NUCLEOTIDE SEQUENCE [LARGE SCALE GENOMIC DNA]</scope>
    <source>
        <strain evidence="3 4">WAL-19142</strain>
    </source>
</reference>
<comment type="caution">
    <text evidence="3">The sequence shown here is derived from an EMBL/GenBank/DDBJ whole genome shotgun (WGS) entry which is preliminary data.</text>
</comment>
<evidence type="ECO:0000256" key="1">
    <source>
        <dbReference type="ARBA" id="ARBA00010201"/>
    </source>
</evidence>
<dbReference type="CDD" id="cd04335">
    <property type="entry name" value="PrdX_deacylase"/>
    <property type="match status" value="1"/>
</dbReference>
<proteinExistence type="inferred from homology"/>
<dbReference type="PANTHER" id="PTHR31423:SF3">
    <property type="entry name" value="PROLYL-TRNA SYNTHETASE ASSOCIATED DOMAIN-CONTAINING PROTEIN 1-RELATED"/>
    <property type="match status" value="1"/>
</dbReference>
<accession>A0A0J9BZM8</accession>
<dbReference type="GO" id="GO:0002161">
    <property type="term" value="F:aminoacyl-tRNA deacylase activity"/>
    <property type="evidence" value="ECO:0007669"/>
    <property type="project" value="InterPro"/>
</dbReference>
<dbReference type="OrthoDB" id="9798587at2"/>
<feature type="domain" description="YbaK/aminoacyl-tRNA synthetase-associated" evidence="2">
    <location>
        <begin position="55"/>
        <end position="179"/>
    </location>
</feature>
<gene>
    <name evidence="3" type="ORF">HMPREF9470_03193</name>
</gene>
<organism evidence="3 4">
    <name type="scientific">[Clostridium] citroniae WAL-19142</name>
    <dbReference type="NCBI Taxonomy" id="742734"/>
    <lineage>
        <taxon>Bacteria</taxon>
        <taxon>Bacillati</taxon>
        <taxon>Bacillota</taxon>
        <taxon>Clostridia</taxon>
        <taxon>Lachnospirales</taxon>
        <taxon>Lachnospiraceae</taxon>
        <taxon>Enterocloster</taxon>
    </lineage>
</organism>
<dbReference type="SUPFAM" id="SSF55826">
    <property type="entry name" value="YbaK/ProRS associated domain"/>
    <property type="match status" value="1"/>
</dbReference>
<dbReference type="InterPro" id="IPR036754">
    <property type="entry name" value="YbaK/aa-tRNA-synt-asso_dom_sf"/>
</dbReference>
<comment type="similarity">
    <text evidence="1">Belongs to the PRORSD1 family.</text>
</comment>
<dbReference type="AlphaFoldDB" id="A0A0J9BZM8"/>
<dbReference type="PANTHER" id="PTHR31423">
    <property type="entry name" value="YBAK DOMAIN-CONTAINING PROTEIN"/>
    <property type="match status" value="1"/>
</dbReference>
<dbReference type="PATRIC" id="fig|742734.4.peg.3422"/>
<sequence length="198" mass="22202">MTDTNQTAKSLPHYHIDHTLYQGRPSDLTGRLAKEIRTYDLLDSLGVSYTRVDHDALPTIEACLEVDRLLGSEICKNLFLRNAQKTDFYLLLMPGNKKFKTALLSKQIGSARLSFGEPEFMEEFMDLTPGSVTVMGLMNDKAGRVRLLIDKDILDGKSFGCHPCINTSSLMFSVRDLIDKILPAMGHPYTVVDLPYAE</sequence>
<evidence type="ECO:0000313" key="4">
    <source>
        <dbReference type="Proteomes" id="UP000037392"/>
    </source>
</evidence>
<dbReference type="InterPro" id="IPR007214">
    <property type="entry name" value="YbaK/aa-tRNA-synth-assoc-dom"/>
</dbReference>